<dbReference type="Proteomes" id="UP000182783">
    <property type="component" value="Unassembled WGS sequence"/>
</dbReference>
<protein>
    <submittedName>
        <fullName evidence="3">YD repeat-containing protein</fullName>
    </submittedName>
</protein>
<feature type="domain" description="PA14" evidence="2">
    <location>
        <begin position="40"/>
        <end position="177"/>
    </location>
</feature>
<gene>
    <name evidence="3" type="ORF">SAMN05216191_11163</name>
</gene>
<dbReference type="Pfam" id="PF07691">
    <property type="entry name" value="PA14"/>
    <property type="match status" value="4"/>
</dbReference>
<name>A0A1G9S5V1_9BACL</name>
<reference evidence="3 4" key="1">
    <citation type="submission" date="2016-10" db="EMBL/GenBank/DDBJ databases">
        <authorList>
            <person name="de Groot N.N."/>
        </authorList>
    </citation>
    <scope>NUCLEOTIDE SEQUENCE [LARGE SCALE GENOMIC DNA]</scope>
    <source>
        <strain evidence="3 4">CGMCC 1.10239</strain>
    </source>
</reference>
<dbReference type="InterPro" id="IPR052387">
    <property type="entry name" value="Fibrocystin"/>
</dbReference>
<accession>A0A1G9S5V1</accession>
<dbReference type="PANTHER" id="PTHR46769:SF2">
    <property type="entry name" value="FIBROCYSTIN-L ISOFORM 2 PRECURSOR-RELATED"/>
    <property type="match status" value="1"/>
</dbReference>
<dbReference type="InterPro" id="IPR011658">
    <property type="entry name" value="PA14_dom"/>
</dbReference>
<dbReference type="EMBL" id="FNGM01000011">
    <property type="protein sequence ID" value="SDM30707.1"/>
    <property type="molecule type" value="Genomic_DNA"/>
</dbReference>
<proteinExistence type="predicted"/>
<feature type="domain" description="PA14" evidence="2">
    <location>
        <begin position="473"/>
        <end position="610"/>
    </location>
</feature>
<keyword evidence="1" id="KW-0732">Signal</keyword>
<dbReference type="PANTHER" id="PTHR46769">
    <property type="entry name" value="POLYCYSTIC KIDNEY AND HEPATIC DISEASE 1 (AUTOSOMAL RECESSIVE)-LIKE 1"/>
    <property type="match status" value="1"/>
</dbReference>
<sequence length="657" mass="73584">MKLIKRTSGLVIMLVLLFSFMDIFLNQHYLSTNKGIASAAESNGLKGEYYDNLDLNGLKLTRTDANINFNWGEGSPNSAIGVDTFSARWTGTIKPKYSETYTFYLVADDGVRLWVDGRLILDKWVPQASELTSLPIALTSGKNHDIRIEYFENDGGATAILQWSSTSQNKQVVPQSQLYTPAESPGMGLKGEYYDNLDLTGLKLTRTDANVNFSWGLGSPNSTIGEDTFAVRWTGTIKPKYSETYTFYVVADDGVRLWIDGRLILDKWVPQASELTSLPITLTAGQNYDIRLEYFENDGGANAILQWSSASQVKQIVPQSQLYLPAEVQGTGLKGEYYDNLELNGLKLTRTDAIVNFNWGTASPDSSMEPDTFSIRWTGKIKPKYSETYRFYINADDGARVWIDGKLILNRWLNQAGQFESQTINLVAGNQYDIQIEYFENLGGAAVGLLWESPTQVKEFVPQSQLYSSAVGFQGVGLKGEYYDNTGLTDFKLSRTDASINFGWGEGSPDASIGADTFSVRWTGTVRPKYNGTYTFYAESDDGVRLWVNGQLLIDKWVPQASQLTCLPINLIAGQNYDIRIEYFENGGGASFKLSWSSEAQVKEVIPQAQLYLPVRSYTPEEYHYDANGRLDYVRDSDPTIVRYYYDSNGNLLKKSQ</sequence>
<dbReference type="SUPFAM" id="SSF56988">
    <property type="entry name" value="Anthrax protective antigen"/>
    <property type="match status" value="4"/>
</dbReference>
<evidence type="ECO:0000259" key="2">
    <source>
        <dbReference type="PROSITE" id="PS51820"/>
    </source>
</evidence>
<evidence type="ECO:0000256" key="1">
    <source>
        <dbReference type="ARBA" id="ARBA00022729"/>
    </source>
</evidence>
<dbReference type="PROSITE" id="PS51820">
    <property type="entry name" value="PA14"/>
    <property type="match status" value="4"/>
</dbReference>
<evidence type="ECO:0000313" key="3">
    <source>
        <dbReference type="EMBL" id="SDM30707.1"/>
    </source>
</evidence>
<evidence type="ECO:0000313" key="4">
    <source>
        <dbReference type="Proteomes" id="UP000182783"/>
    </source>
</evidence>
<feature type="domain" description="PA14" evidence="2">
    <location>
        <begin position="184"/>
        <end position="321"/>
    </location>
</feature>
<dbReference type="InterPro" id="IPR037524">
    <property type="entry name" value="PA14/GLEYA"/>
</dbReference>
<dbReference type="Gene3D" id="3.90.182.10">
    <property type="entry name" value="Toxin - Anthrax Protective Antigen,domain 1"/>
    <property type="match status" value="4"/>
</dbReference>
<organism evidence="3 4">
    <name type="scientific">Paenibacillus jilunlii</name>
    <dbReference type="NCBI Taxonomy" id="682956"/>
    <lineage>
        <taxon>Bacteria</taxon>
        <taxon>Bacillati</taxon>
        <taxon>Bacillota</taxon>
        <taxon>Bacilli</taxon>
        <taxon>Bacillales</taxon>
        <taxon>Paenibacillaceae</taxon>
        <taxon>Paenibacillus</taxon>
    </lineage>
</organism>
<feature type="domain" description="PA14" evidence="2">
    <location>
        <begin position="328"/>
        <end position="465"/>
    </location>
</feature>
<dbReference type="SMART" id="SM00758">
    <property type="entry name" value="PA14"/>
    <property type="match status" value="4"/>
</dbReference>
<dbReference type="AlphaFoldDB" id="A0A1G9S5V1"/>